<dbReference type="EMBL" id="JAODUP010000374">
    <property type="protein sequence ID" value="KAK2151139.1"/>
    <property type="molecule type" value="Genomic_DNA"/>
</dbReference>
<dbReference type="Proteomes" id="UP001208570">
    <property type="component" value="Unassembled WGS sequence"/>
</dbReference>
<protein>
    <submittedName>
        <fullName evidence="1">Uncharacterized protein</fullName>
    </submittedName>
</protein>
<organism evidence="1 2">
    <name type="scientific">Paralvinella palmiformis</name>
    <dbReference type="NCBI Taxonomy" id="53620"/>
    <lineage>
        <taxon>Eukaryota</taxon>
        <taxon>Metazoa</taxon>
        <taxon>Spiralia</taxon>
        <taxon>Lophotrochozoa</taxon>
        <taxon>Annelida</taxon>
        <taxon>Polychaeta</taxon>
        <taxon>Sedentaria</taxon>
        <taxon>Canalipalpata</taxon>
        <taxon>Terebellida</taxon>
        <taxon>Terebelliformia</taxon>
        <taxon>Alvinellidae</taxon>
        <taxon>Paralvinella</taxon>
    </lineage>
</organism>
<accession>A0AAD9JDZ9</accession>
<comment type="caution">
    <text evidence="1">The sequence shown here is derived from an EMBL/GenBank/DDBJ whole genome shotgun (WGS) entry which is preliminary data.</text>
</comment>
<proteinExistence type="predicted"/>
<evidence type="ECO:0000313" key="1">
    <source>
        <dbReference type="EMBL" id="KAK2151139.1"/>
    </source>
</evidence>
<name>A0AAD9JDZ9_9ANNE</name>
<evidence type="ECO:0000313" key="2">
    <source>
        <dbReference type="Proteomes" id="UP001208570"/>
    </source>
</evidence>
<dbReference type="AlphaFoldDB" id="A0AAD9JDZ9"/>
<reference evidence="1" key="1">
    <citation type="journal article" date="2023" name="Mol. Biol. Evol.">
        <title>Third-Generation Sequencing Reveals the Adaptive Role of the Epigenome in Three Deep-Sea Polychaetes.</title>
        <authorList>
            <person name="Perez M."/>
            <person name="Aroh O."/>
            <person name="Sun Y."/>
            <person name="Lan Y."/>
            <person name="Juniper S.K."/>
            <person name="Young C.R."/>
            <person name="Angers B."/>
            <person name="Qian P.Y."/>
        </authorList>
    </citation>
    <scope>NUCLEOTIDE SEQUENCE</scope>
    <source>
        <strain evidence="1">P08H-3</strain>
    </source>
</reference>
<keyword evidence="2" id="KW-1185">Reference proteome</keyword>
<gene>
    <name evidence="1" type="ORF">LSH36_374g00023</name>
</gene>
<sequence length="90" mass="10406">MYIKDYIYNSAIYLERYDTILSKLANIQNDIIGSDLNFDLLKTDTPFPVSNLLNLIFTNSFVPTIGRPKRITYNSTSLIDNISGQIYKQY</sequence>